<proteinExistence type="predicted"/>
<sequence>MNPYFAVRKVVQGVSLVVLMTVVFFVIFRLMPGNPADLFLFGARNHGATPGELQAIEAQLGLQGGKWSLSGFLTYMKDMFTFNFGFDYYNQASVWGVISAAMPYTLLLLGTAAVISWAAGIPLGVVSIWTRGKKSEGVLVTTGLVLNSFPYFILAVLLFLYFAVYFRLAPVRSVFPWTDVTSPSWPAFVQIMTAIALPLATLTVIGIAAHLLTMRASMVSVLGEDYITTARAKGVGEGGIMFRHAARNAMIPVSTRMALEFALLASGAIITEIIFSYPGIGHLLYQAILNLDYPLIEGTSFLLALIVIIIYSMIDFIHAWLDPRIHI</sequence>
<dbReference type="Gene3D" id="1.10.3720.10">
    <property type="entry name" value="MetI-like"/>
    <property type="match status" value="1"/>
</dbReference>
<dbReference type="InterPro" id="IPR000515">
    <property type="entry name" value="MetI-like"/>
</dbReference>
<evidence type="ECO:0000256" key="1">
    <source>
        <dbReference type="ARBA" id="ARBA00004651"/>
    </source>
</evidence>
<protein>
    <submittedName>
        <fullName evidence="9">Oligopeptide ABC transporter Opp1, permease protein</fullName>
    </submittedName>
</protein>
<evidence type="ECO:0000256" key="4">
    <source>
        <dbReference type="ARBA" id="ARBA00022692"/>
    </source>
</evidence>
<dbReference type="Pfam" id="PF19300">
    <property type="entry name" value="BPD_transp_1_N"/>
    <property type="match status" value="1"/>
</dbReference>
<dbReference type="Pfam" id="PF00528">
    <property type="entry name" value="BPD_transp_1"/>
    <property type="match status" value="1"/>
</dbReference>
<keyword evidence="6 7" id="KW-0472">Membrane</keyword>
<accession>T0ZXZ3</accession>
<feature type="transmembrane region" description="Helical" evidence="7">
    <location>
        <begin position="12"/>
        <end position="31"/>
    </location>
</feature>
<evidence type="ECO:0000259" key="8">
    <source>
        <dbReference type="PROSITE" id="PS50928"/>
    </source>
</evidence>
<evidence type="ECO:0000256" key="2">
    <source>
        <dbReference type="ARBA" id="ARBA00022448"/>
    </source>
</evidence>
<evidence type="ECO:0000256" key="7">
    <source>
        <dbReference type="SAM" id="Phobius"/>
    </source>
</evidence>
<keyword evidence="2" id="KW-0813">Transport</keyword>
<dbReference type="PANTHER" id="PTHR43163:SF6">
    <property type="entry name" value="DIPEPTIDE TRANSPORT SYSTEM PERMEASE PROTEIN DPPB-RELATED"/>
    <property type="match status" value="1"/>
</dbReference>
<feature type="domain" description="ABC transmembrane type-1" evidence="8">
    <location>
        <begin position="102"/>
        <end position="314"/>
    </location>
</feature>
<comment type="subcellular location">
    <subcellularLocation>
        <location evidence="1">Cell membrane</location>
        <topology evidence="1">Multi-pass membrane protein</topology>
    </subcellularLocation>
</comment>
<dbReference type="PROSITE" id="PS50928">
    <property type="entry name" value="ABC_TM1"/>
    <property type="match status" value="1"/>
</dbReference>
<organism evidence="9">
    <name type="scientific">mine drainage metagenome</name>
    <dbReference type="NCBI Taxonomy" id="410659"/>
    <lineage>
        <taxon>unclassified sequences</taxon>
        <taxon>metagenomes</taxon>
        <taxon>ecological metagenomes</taxon>
    </lineage>
</organism>
<dbReference type="PANTHER" id="PTHR43163">
    <property type="entry name" value="DIPEPTIDE TRANSPORT SYSTEM PERMEASE PROTEIN DPPB-RELATED"/>
    <property type="match status" value="1"/>
</dbReference>
<dbReference type="AlphaFoldDB" id="T0ZXZ3"/>
<evidence type="ECO:0000256" key="6">
    <source>
        <dbReference type="ARBA" id="ARBA00023136"/>
    </source>
</evidence>
<dbReference type="EMBL" id="AUZY01007561">
    <property type="protein sequence ID" value="EQD49482.1"/>
    <property type="molecule type" value="Genomic_DNA"/>
</dbReference>
<reference evidence="9" key="2">
    <citation type="journal article" date="2014" name="ISME J.">
        <title>Microbial stratification in low pH oxic and suboxic macroscopic growths along an acid mine drainage.</title>
        <authorList>
            <person name="Mendez-Garcia C."/>
            <person name="Mesa V."/>
            <person name="Sprenger R.R."/>
            <person name="Richter M."/>
            <person name="Diez M.S."/>
            <person name="Solano J."/>
            <person name="Bargiela R."/>
            <person name="Golyshina O.V."/>
            <person name="Manteca A."/>
            <person name="Ramos J.L."/>
            <person name="Gallego J.R."/>
            <person name="Llorente I."/>
            <person name="Martins Dos Santos V.A."/>
            <person name="Jensen O.N."/>
            <person name="Pelaez A.I."/>
            <person name="Sanchez J."/>
            <person name="Ferrer M."/>
        </authorList>
    </citation>
    <scope>NUCLEOTIDE SEQUENCE</scope>
</reference>
<name>T0ZXZ3_9ZZZZ</name>
<evidence type="ECO:0000313" key="9">
    <source>
        <dbReference type="EMBL" id="EQD49482.1"/>
    </source>
</evidence>
<dbReference type="SUPFAM" id="SSF161098">
    <property type="entry name" value="MetI-like"/>
    <property type="match status" value="1"/>
</dbReference>
<dbReference type="CDD" id="cd06261">
    <property type="entry name" value="TM_PBP2"/>
    <property type="match status" value="1"/>
</dbReference>
<gene>
    <name evidence="9" type="ORF">B1B_11612</name>
</gene>
<evidence type="ECO:0000256" key="3">
    <source>
        <dbReference type="ARBA" id="ARBA00022475"/>
    </source>
</evidence>
<evidence type="ECO:0000256" key="5">
    <source>
        <dbReference type="ARBA" id="ARBA00022989"/>
    </source>
</evidence>
<comment type="caution">
    <text evidence="9">The sequence shown here is derived from an EMBL/GenBank/DDBJ whole genome shotgun (WGS) entry which is preliminary data.</text>
</comment>
<reference evidence="9" key="1">
    <citation type="submission" date="2013-08" db="EMBL/GenBank/DDBJ databases">
        <authorList>
            <person name="Mendez C."/>
            <person name="Richter M."/>
            <person name="Ferrer M."/>
            <person name="Sanchez J."/>
        </authorList>
    </citation>
    <scope>NUCLEOTIDE SEQUENCE</scope>
</reference>
<dbReference type="GO" id="GO:0055085">
    <property type="term" value="P:transmembrane transport"/>
    <property type="evidence" value="ECO:0007669"/>
    <property type="project" value="InterPro"/>
</dbReference>
<feature type="transmembrane region" description="Helical" evidence="7">
    <location>
        <begin position="300"/>
        <end position="321"/>
    </location>
</feature>
<feature type="transmembrane region" description="Helical" evidence="7">
    <location>
        <begin position="104"/>
        <end position="129"/>
    </location>
</feature>
<keyword evidence="5 7" id="KW-1133">Transmembrane helix</keyword>
<dbReference type="InterPro" id="IPR045621">
    <property type="entry name" value="BPD_transp_1_N"/>
</dbReference>
<feature type="transmembrane region" description="Helical" evidence="7">
    <location>
        <begin position="188"/>
        <end position="212"/>
    </location>
</feature>
<feature type="transmembrane region" description="Helical" evidence="7">
    <location>
        <begin position="149"/>
        <end position="168"/>
    </location>
</feature>
<feature type="transmembrane region" description="Helical" evidence="7">
    <location>
        <begin position="257"/>
        <end position="280"/>
    </location>
</feature>
<keyword evidence="4 7" id="KW-0812">Transmembrane</keyword>
<dbReference type="GO" id="GO:0005886">
    <property type="term" value="C:plasma membrane"/>
    <property type="evidence" value="ECO:0007669"/>
    <property type="project" value="UniProtKB-SubCell"/>
</dbReference>
<dbReference type="InterPro" id="IPR035906">
    <property type="entry name" value="MetI-like_sf"/>
</dbReference>
<keyword evidence="3" id="KW-1003">Cell membrane</keyword>